<evidence type="ECO:0000259" key="4">
    <source>
        <dbReference type="Pfam" id="PF00963"/>
    </source>
</evidence>
<keyword evidence="2" id="KW-0812">Transmembrane</keyword>
<proteinExistence type="predicted"/>
<sequence length="365" mass="39910">MFSRKKKNIFLCLVVGLSLFLIKNGHANSQNSSLEAIRQSYYGGGQVTYEVCVKNYPKSIDSLGMDVVYNPANLTLRRYERGSLTTNFDVFAVTNNAEAGVLRIGGIEAGNHIISKGSSGSIVILDFDVVGNLEPDTKLRFQGLKDDLNPKSRTYDPKREEPEKVESPSPASGSDNSGINEGDPQKSIDDNGSAESSYRSYTRNKGNGANEQQLESSEAFPETEVQQTESGSGASAQTRGEQKADRSNIATFKKTDHDGNIFTPGISGPSSSGGEKSSKKIWITTNRTKETRPKKHVHNATLKDSPRNIKKNTAAAFEELASNIQQIKNSVNTLKIIVLFLCFIIMSGFVGMFLLIKPIINREAK</sequence>
<evidence type="ECO:0000256" key="1">
    <source>
        <dbReference type="SAM" id="MobiDB-lite"/>
    </source>
</evidence>
<feature type="compositionally biased region" description="Polar residues" evidence="1">
    <location>
        <begin position="193"/>
        <end position="216"/>
    </location>
</feature>
<evidence type="ECO:0000256" key="3">
    <source>
        <dbReference type="SAM" id="SignalP"/>
    </source>
</evidence>
<dbReference type="EMBL" id="CAACVI010000049">
    <property type="protein sequence ID" value="VEN75120.1"/>
    <property type="molecule type" value="Genomic_DNA"/>
</dbReference>
<accession>A0A484HLM2</accession>
<feature type="domain" description="Cohesin" evidence="4">
    <location>
        <begin position="44"/>
        <end position="133"/>
    </location>
</feature>
<dbReference type="Gene3D" id="2.60.40.680">
    <property type="match status" value="1"/>
</dbReference>
<feature type="signal peptide" evidence="3">
    <location>
        <begin position="1"/>
        <end position="27"/>
    </location>
</feature>
<dbReference type="InterPro" id="IPR008965">
    <property type="entry name" value="CBM2/CBM3_carb-bd_dom_sf"/>
</dbReference>
<protein>
    <recommendedName>
        <fullName evidence="4">Cohesin domain-containing protein</fullName>
    </recommendedName>
</protein>
<evidence type="ECO:0000256" key="2">
    <source>
        <dbReference type="SAM" id="Phobius"/>
    </source>
</evidence>
<dbReference type="AlphaFoldDB" id="A0A484HLM2"/>
<keyword evidence="2" id="KW-0472">Membrane</keyword>
<feature type="transmembrane region" description="Helical" evidence="2">
    <location>
        <begin position="336"/>
        <end position="356"/>
    </location>
</feature>
<gene>
    <name evidence="5" type="ORF">EPICR_60107</name>
</gene>
<feature type="chain" id="PRO_5019870738" description="Cohesin domain-containing protein" evidence="3">
    <location>
        <begin position="28"/>
        <end position="365"/>
    </location>
</feature>
<keyword evidence="2" id="KW-1133">Transmembrane helix</keyword>
<reference evidence="5" key="1">
    <citation type="submission" date="2019-01" db="EMBL/GenBank/DDBJ databases">
        <authorList>
            <consortium name="Genoscope - CEA"/>
            <person name="William W."/>
        </authorList>
    </citation>
    <scope>NUCLEOTIDE SEQUENCE</scope>
    <source>
        <strain evidence="5">CR-1</strain>
    </source>
</reference>
<keyword evidence="3" id="KW-0732">Signal</keyword>
<dbReference type="Pfam" id="PF00963">
    <property type="entry name" value="Cohesin"/>
    <property type="match status" value="1"/>
</dbReference>
<organism evidence="5">
    <name type="scientific">uncultured Desulfobacteraceae bacterium</name>
    <dbReference type="NCBI Taxonomy" id="218296"/>
    <lineage>
        <taxon>Bacteria</taxon>
        <taxon>Pseudomonadati</taxon>
        <taxon>Thermodesulfobacteriota</taxon>
        <taxon>Desulfobacteria</taxon>
        <taxon>Desulfobacterales</taxon>
        <taxon>Desulfobacteraceae</taxon>
        <taxon>environmental samples</taxon>
    </lineage>
</organism>
<dbReference type="GO" id="GO:0000272">
    <property type="term" value="P:polysaccharide catabolic process"/>
    <property type="evidence" value="ECO:0007669"/>
    <property type="project" value="InterPro"/>
</dbReference>
<feature type="compositionally biased region" description="Basic and acidic residues" evidence="1">
    <location>
        <begin position="141"/>
        <end position="166"/>
    </location>
</feature>
<dbReference type="InterPro" id="IPR002102">
    <property type="entry name" value="Cohesin_dom"/>
</dbReference>
<evidence type="ECO:0000313" key="5">
    <source>
        <dbReference type="EMBL" id="VEN75120.1"/>
    </source>
</evidence>
<dbReference type="GO" id="GO:0030246">
    <property type="term" value="F:carbohydrate binding"/>
    <property type="evidence" value="ECO:0007669"/>
    <property type="project" value="InterPro"/>
</dbReference>
<name>A0A484HLM2_9BACT</name>
<dbReference type="SUPFAM" id="SSF49384">
    <property type="entry name" value="Carbohydrate-binding domain"/>
    <property type="match status" value="1"/>
</dbReference>
<feature type="compositionally biased region" description="Polar residues" evidence="1">
    <location>
        <begin position="169"/>
        <end position="179"/>
    </location>
</feature>
<feature type="compositionally biased region" description="Polar residues" evidence="1">
    <location>
        <begin position="224"/>
        <end position="239"/>
    </location>
</feature>
<feature type="region of interest" description="Disordered" evidence="1">
    <location>
        <begin position="141"/>
        <end position="280"/>
    </location>
</feature>
<feature type="compositionally biased region" description="Low complexity" evidence="1">
    <location>
        <begin position="264"/>
        <end position="275"/>
    </location>
</feature>